<proteinExistence type="inferred from homology"/>
<dbReference type="InterPro" id="IPR018061">
    <property type="entry name" value="Retropepsins"/>
</dbReference>
<keyword evidence="11" id="KW-0695">RNA-directed DNA polymerase</keyword>
<dbReference type="PANTHER" id="PTHR41694:SF4">
    <property type="entry name" value="ENDOGENOUS RETROVIRUS GROUP K MEMBER 10 POL PROTEIN-RELATED"/>
    <property type="match status" value="1"/>
</dbReference>
<dbReference type="InterPro" id="IPR000477">
    <property type="entry name" value="RT_dom"/>
</dbReference>
<dbReference type="Proteomes" id="UP000269221">
    <property type="component" value="Unassembled WGS sequence"/>
</dbReference>
<feature type="region of interest" description="Disordered" evidence="16">
    <location>
        <begin position="1"/>
        <end position="27"/>
    </location>
</feature>
<dbReference type="InterPro" id="IPR012337">
    <property type="entry name" value="RNaseH-like_sf"/>
</dbReference>
<evidence type="ECO:0000259" key="18">
    <source>
        <dbReference type="PROSITE" id="PS50876"/>
    </source>
</evidence>
<dbReference type="PANTHER" id="PTHR41694">
    <property type="entry name" value="ENDOGENOUS RETROVIRUS GROUP K MEMBER POL PROTEIN"/>
    <property type="match status" value="1"/>
</dbReference>
<keyword evidence="4" id="KW-0540">Nuclease</keyword>
<dbReference type="Pfam" id="PF00078">
    <property type="entry name" value="RVT_1"/>
    <property type="match status" value="1"/>
</dbReference>
<dbReference type="Gene3D" id="1.10.10.200">
    <property type="match status" value="1"/>
</dbReference>
<dbReference type="InterPro" id="IPR036862">
    <property type="entry name" value="Integrase_C_dom_sf_retrovir"/>
</dbReference>
<keyword evidence="13" id="KW-0233">DNA recombination</keyword>
<evidence type="ECO:0000256" key="1">
    <source>
        <dbReference type="ARBA" id="ARBA00010879"/>
    </source>
</evidence>
<feature type="domain" description="Peptidase A2" evidence="17">
    <location>
        <begin position="170"/>
        <end position="245"/>
    </location>
</feature>
<gene>
    <name evidence="21" type="ORF">DUI87_10974</name>
</gene>
<dbReference type="InterPro" id="IPR017856">
    <property type="entry name" value="Integrase-like_N"/>
</dbReference>
<dbReference type="Gene3D" id="2.40.70.10">
    <property type="entry name" value="Acid Proteases"/>
    <property type="match status" value="1"/>
</dbReference>
<keyword evidence="5" id="KW-0479">Metal-binding</keyword>
<keyword evidence="22" id="KW-1185">Reference proteome</keyword>
<dbReference type="Gene3D" id="2.30.30.10">
    <property type="entry name" value="Integrase, C-terminal domain superfamily, retroviral"/>
    <property type="match status" value="1"/>
</dbReference>
<dbReference type="Gene3D" id="3.10.10.10">
    <property type="entry name" value="HIV Type 1 Reverse Transcriptase, subunit A, domain 1"/>
    <property type="match status" value="1"/>
</dbReference>
<evidence type="ECO:0000256" key="6">
    <source>
        <dbReference type="ARBA" id="ARBA00022759"/>
    </source>
</evidence>
<dbReference type="PROSITE" id="PS50175">
    <property type="entry name" value="ASP_PROT_RETROV"/>
    <property type="match status" value="1"/>
</dbReference>
<dbReference type="Pfam" id="PF00552">
    <property type="entry name" value="IN_DBD_C"/>
    <property type="match status" value="1"/>
</dbReference>
<keyword evidence="7 15" id="KW-0863">Zinc-finger</keyword>
<evidence type="ECO:0000256" key="9">
    <source>
        <dbReference type="ARBA" id="ARBA00022833"/>
    </source>
</evidence>
<dbReference type="GO" id="GO:0006310">
    <property type="term" value="P:DNA recombination"/>
    <property type="evidence" value="ECO:0007669"/>
    <property type="project" value="UniProtKB-KW"/>
</dbReference>
<dbReference type="InterPro" id="IPR001584">
    <property type="entry name" value="Integrase_cat-core"/>
</dbReference>
<dbReference type="InterPro" id="IPR036397">
    <property type="entry name" value="RNaseH_sf"/>
</dbReference>
<dbReference type="InterPro" id="IPR003308">
    <property type="entry name" value="Integrase_Zn-bd_dom_N"/>
</dbReference>
<accession>A0A3M0KK46</accession>
<dbReference type="InterPro" id="IPR001969">
    <property type="entry name" value="Aspartic_peptidase_AS"/>
</dbReference>
<evidence type="ECO:0000256" key="14">
    <source>
        <dbReference type="ARBA" id="ARBA00023268"/>
    </source>
</evidence>
<dbReference type="SUPFAM" id="SSF53098">
    <property type="entry name" value="Ribonuclease H-like"/>
    <property type="match status" value="2"/>
</dbReference>
<dbReference type="GO" id="GO:0006508">
    <property type="term" value="P:proteolysis"/>
    <property type="evidence" value="ECO:0007669"/>
    <property type="project" value="InterPro"/>
</dbReference>
<dbReference type="PROSITE" id="PS50994">
    <property type="entry name" value="INTEGRASE"/>
    <property type="match status" value="1"/>
</dbReference>
<dbReference type="OrthoDB" id="9809460at2759"/>
<evidence type="ECO:0000256" key="3">
    <source>
        <dbReference type="ARBA" id="ARBA00022695"/>
    </source>
</evidence>
<evidence type="ECO:0000256" key="12">
    <source>
        <dbReference type="ARBA" id="ARBA00023125"/>
    </source>
</evidence>
<evidence type="ECO:0000256" key="4">
    <source>
        <dbReference type="ARBA" id="ARBA00022722"/>
    </source>
</evidence>
<dbReference type="EMBL" id="QRBI01000106">
    <property type="protein sequence ID" value="RMC13436.1"/>
    <property type="molecule type" value="Genomic_DNA"/>
</dbReference>
<dbReference type="Pfam" id="PF02022">
    <property type="entry name" value="Integrase_Zn"/>
    <property type="match status" value="1"/>
</dbReference>
<evidence type="ECO:0000256" key="11">
    <source>
        <dbReference type="ARBA" id="ARBA00022918"/>
    </source>
</evidence>
<keyword evidence="3" id="KW-0548">Nucleotidyltransferase</keyword>
<sequence length="970" mass="108379">MSADDTVPKTKNDILTGGDSPDRTFQTDHDLSKPILLTSSKKEPFRLELTKAVHLTTTDWTFLSVNIKEQGTWPVQGKELVVIGDCKYTPQEMEILPGILANNPGNLVLSLRCTHPPTFLPKGQIIAQIIPTWRPNDTSKVPVACPVQAITEERSRVACKFTVGGETINITGLLDTGADVTVVPAQDWPSRWALQDVAGHVQGVGGLQLARQSRSIVQIKGPKGQLANICPFVLNYKEPLLGRDLMAQWGVKIDIPDPSVDISTATIEERPTKKLNWLTDNPVWVEQWPLSKQKLKALEELVEEQLPAGQAIIHHYMDDVLVCAPTDDELTHALELTIDALIAAGFDLQEEKVQRMPPWKYLGLEIGKRSIVPQKLAITTKDTMSSRQAHRFDPDLPFKFIILGKLPHLHGMIFQWKDIPKKDREGKDPLSIIEWVFLSHQRSKRMTQPQDLVAELIRKARFRIRELAGCDFVCIHIPIGLRSGQISKSMMEHLLQENEALQFALDSFTGQISIHRPAHKIFNQDVKFTLSLKEVRSRRPLKALTVFTDMSGKSHKSVLTWKDPQTQQWEADVAEVEGSPQVAELATVVRAFERFPEPFNLVTDSAYVAGVVSRAEQAILQDVSNIALYELLSKLVKLVSHREQPFYVMHMRSHTDLPGFVAEGNRKADALAAPAEMAPLPNIFEQAKLRHQLFHQNAPGLVRRFHLTREQAKAIVAACPSCSRNAVPTLHAGVNPRGLRSCEGKKAGDVIKHLIHAFSFLGIPKELKTDNGPAYKSRELCSFLQQCGVEHKTGIPHSPTGQAMVERTHGTIKRVLHQQQRVLKAETPAVRLARALFTINFLNCSFEGLNPPIIRHFGASSLFSIRERPPVMVRDPESGRTEGPHDLVTWGRGYACVSTPTGPSLLKRILYNLISATTHSPSVNHIIVLTEESPEEEELELEEVLEEAPEDDGEDPDEEEHGLGYPTQHH</sequence>
<keyword evidence="9" id="KW-0862">Zinc</keyword>
<evidence type="ECO:0000256" key="8">
    <source>
        <dbReference type="ARBA" id="ARBA00022801"/>
    </source>
</evidence>
<protein>
    <submittedName>
        <fullName evidence="21">Uncharacterized protein</fullName>
    </submittedName>
</protein>
<dbReference type="GO" id="GO:0004523">
    <property type="term" value="F:RNA-DNA hybrid ribonuclease activity"/>
    <property type="evidence" value="ECO:0007669"/>
    <property type="project" value="InterPro"/>
</dbReference>
<evidence type="ECO:0000256" key="15">
    <source>
        <dbReference type="PROSITE-ProRule" id="PRU00450"/>
    </source>
</evidence>
<comment type="caution">
    <text evidence="21">The sequence shown here is derived from an EMBL/GenBank/DDBJ whole genome shotgun (WGS) entry which is preliminary data.</text>
</comment>
<keyword evidence="14" id="KW-0511">Multifunctional enzyme</keyword>
<evidence type="ECO:0000256" key="5">
    <source>
        <dbReference type="ARBA" id="ARBA00022723"/>
    </source>
</evidence>
<evidence type="ECO:0000313" key="21">
    <source>
        <dbReference type="EMBL" id="RMC13436.1"/>
    </source>
</evidence>
<dbReference type="PROSITE" id="PS50879">
    <property type="entry name" value="RNASE_H_1"/>
    <property type="match status" value="1"/>
</dbReference>
<feature type="region of interest" description="Disordered" evidence="16">
    <location>
        <begin position="932"/>
        <end position="970"/>
    </location>
</feature>
<dbReference type="Pfam" id="PF00075">
    <property type="entry name" value="RNase_H"/>
    <property type="match status" value="1"/>
</dbReference>
<organism evidence="21 22">
    <name type="scientific">Hirundo rustica rustica</name>
    <dbReference type="NCBI Taxonomy" id="333673"/>
    <lineage>
        <taxon>Eukaryota</taxon>
        <taxon>Metazoa</taxon>
        <taxon>Chordata</taxon>
        <taxon>Craniata</taxon>
        <taxon>Vertebrata</taxon>
        <taxon>Euteleostomi</taxon>
        <taxon>Archelosauria</taxon>
        <taxon>Archosauria</taxon>
        <taxon>Dinosauria</taxon>
        <taxon>Saurischia</taxon>
        <taxon>Theropoda</taxon>
        <taxon>Coelurosauria</taxon>
        <taxon>Aves</taxon>
        <taxon>Neognathae</taxon>
        <taxon>Neoaves</taxon>
        <taxon>Telluraves</taxon>
        <taxon>Australaves</taxon>
        <taxon>Passeriformes</taxon>
        <taxon>Sylvioidea</taxon>
        <taxon>Hirundinidae</taxon>
        <taxon>Hirundo</taxon>
    </lineage>
</organism>
<dbReference type="InterPro" id="IPR001037">
    <property type="entry name" value="Integrase_C_retrovir"/>
</dbReference>
<dbReference type="InterPro" id="IPR002156">
    <property type="entry name" value="RNaseH_domain"/>
</dbReference>
<dbReference type="InterPro" id="IPR021109">
    <property type="entry name" value="Peptidase_aspartic_dom_sf"/>
</dbReference>
<dbReference type="Pfam" id="PF00077">
    <property type="entry name" value="RVP"/>
    <property type="match status" value="1"/>
</dbReference>
<keyword evidence="2" id="KW-0808">Transferase</keyword>
<feature type="compositionally biased region" description="Acidic residues" evidence="16">
    <location>
        <begin position="932"/>
        <end position="960"/>
    </location>
</feature>
<reference evidence="21 22" key="1">
    <citation type="submission" date="2018-07" db="EMBL/GenBank/DDBJ databases">
        <title>A high quality draft genome assembly of the barn swallow (H. rustica rustica).</title>
        <authorList>
            <person name="Formenti G."/>
            <person name="Chiara M."/>
            <person name="Poveda L."/>
            <person name="Francoijs K.-J."/>
            <person name="Bonisoli-Alquati A."/>
            <person name="Canova L."/>
            <person name="Gianfranceschi L."/>
            <person name="Horner D.S."/>
            <person name="Saino N."/>
        </authorList>
    </citation>
    <scope>NUCLEOTIDE SEQUENCE [LARGE SCALE GENOMIC DNA]</scope>
    <source>
        <strain evidence="21">Chelidonia</strain>
        <tissue evidence="21">Blood</tissue>
    </source>
</reference>
<dbReference type="InterPro" id="IPR043128">
    <property type="entry name" value="Rev_trsase/Diguanyl_cyclase"/>
</dbReference>
<evidence type="ECO:0000256" key="7">
    <source>
        <dbReference type="ARBA" id="ARBA00022771"/>
    </source>
</evidence>
<dbReference type="AlphaFoldDB" id="A0A3M0KK46"/>
<dbReference type="GO" id="GO:0003964">
    <property type="term" value="F:RNA-directed DNA polymerase activity"/>
    <property type="evidence" value="ECO:0007669"/>
    <property type="project" value="UniProtKB-KW"/>
</dbReference>
<dbReference type="InterPro" id="IPR001995">
    <property type="entry name" value="Peptidase_A2_cat"/>
</dbReference>
<dbReference type="InterPro" id="IPR043502">
    <property type="entry name" value="DNA/RNA_pol_sf"/>
</dbReference>
<evidence type="ECO:0000256" key="10">
    <source>
        <dbReference type="ARBA" id="ARBA00022908"/>
    </source>
</evidence>
<dbReference type="CDD" id="cd05482">
    <property type="entry name" value="HIV_retropepsin_like"/>
    <property type="match status" value="1"/>
</dbReference>
<evidence type="ECO:0000313" key="22">
    <source>
        <dbReference type="Proteomes" id="UP000269221"/>
    </source>
</evidence>
<dbReference type="PROSITE" id="PS00141">
    <property type="entry name" value="ASP_PROTEASE"/>
    <property type="match status" value="1"/>
</dbReference>
<evidence type="ECO:0000259" key="17">
    <source>
        <dbReference type="PROSITE" id="PS50175"/>
    </source>
</evidence>
<keyword evidence="6" id="KW-0255">Endonuclease</keyword>
<evidence type="ECO:0000256" key="13">
    <source>
        <dbReference type="ARBA" id="ARBA00023172"/>
    </source>
</evidence>
<dbReference type="GO" id="GO:0003677">
    <property type="term" value="F:DNA binding"/>
    <property type="evidence" value="ECO:0007669"/>
    <property type="project" value="UniProtKB-KW"/>
</dbReference>
<evidence type="ECO:0000256" key="2">
    <source>
        <dbReference type="ARBA" id="ARBA00022679"/>
    </source>
</evidence>
<dbReference type="GO" id="GO:0008270">
    <property type="term" value="F:zinc ion binding"/>
    <property type="evidence" value="ECO:0007669"/>
    <property type="project" value="UniProtKB-KW"/>
</dbReference>
<keyword evidence="8" id="KW-0378">Hydrolase</keyword>
<dbReference type="PROSITE" id="PS50876">
    <property type="entry name" value="ZF_INTEGRASE"/>
    <property type="match status" value="1"/>
</dbReference>
<dbReference type="SUPFAM" id="SSF50122">
    <property type="entry name" value="DNA-binding domain of retroviral integrase"/>
    <property type="match status" value="1"/>
</dbReference>
<dbReference type="Gene3D" id="3.30.420.10">
    <property type="entry name" value="Ribonuclease H-like superfamily/Ribonuclease H"/>
    <property type="match status" value="2"/>
</dbReference>
<dbReference type="Pfam" id="PF00665">
    <property type="entry name" value="rve"/>
    <property type="match status" value="1"/>
</dbReference>
<dbReference type="InterPro" id="IPR034170">
    <property type="entry name" value="Retropepsin-like_cat_dom"/>
</dbReference>
<name>A0A3M0KK46_HIRRU</name>
<evidence type="ECO:0000259" key="20">
    <source>
        <dbReference type="PROSITE" id="PS50994"/>
    </source>
</evidence>
<dbReference type="SUPFAM" id="SSF46919">
    <property type="entry name" value="N-terminal Zn binding domain of HIV integrase"/>
    <property type="match status" value="1"/>
</dbReference>
<feature type="compositionally biased region" description="Basic and acidic residues" evidence="16">
    <location>
        <begin position="1"/>
        <end position="12"/>
    </location>
</feature>
<keyword evidence="12" id="KW-0238">DNA-binding</keyword>
<evidence type="ECO:0000256" key="16">
    <source>
        <dbReference type="SAM" id="MobiDB-lite"/>
    </source>
</evidence>
<evidence type="ECO:0000259" key="19">
    <source>
        <dbReference type="PROSITE" id="PS50879"/>
    </source>
</evidence>
<dbReference type="SUPFAM" id="SSF50630">
    <property type="entry name" value="Acid proteases"/>
    <property type="match status" value="1"/>
</dbReference>
<feature type="domain" description="Integrase catalytic" evidence="20">
    <location>
        <begin position="745"/>
        <end position="859"/>
    </location>
</feature>
<dbReference type="GO" id="GO:0004190">
    <property type="term" value="F:aspartic-type endopeptidase activity"/>
    <property type="evidence" value="ECO:0007669"/>
    <property type="project" value="InterPro"/>
</dbReference>
<feature type="domain" description="RNase H type-1" evidence="19">
    <location>
        <begin position="540"/>
        <end position="677"/>
    </location>
</feature>
<dbReference type="SUPFAM" id="SSF56672">
    <property type="entry name" value="DNA/RNA polymerases"/>
    <property type="match status" value="1"/>
</dbReference>
<dbReference type="Gene3D" id="3.30.70.270">
    <property type="match status" value="1"/>
</dbReference>
<comment type="similarity">
    <text evidence="1">Belongs to the beta type-B retroviral polymerase family. HERV class-II K(HML-2) pol subfamily.</text>
</comment>
<dbReference type="GO" id="GO:0015074">
    <property type="term" value="P:DNA integration"/>
    <property type="evidence" value="ECO:0007669"/>
    <property type="project" value="UniProtKB-KW"/>
</dbReference>
<feature type="domain" description="Integrase-type" evidence="18">
    <location>
        <begin position="682"/>
        <end position="723"/>
    </location>
</feature>
<keyword evidence="10" id="KW-0229">DNA integration</keyword>